<dbReference type="Proteomes" id="UP001279734">
    <property type="component" value="Unassembled WGS sequence"/>
</dbReference>
<dbReference type="EMBL" id="BSYO01000007">
    <property type="protein sequence ID" value="GMH07004.1"/>
    <property type="molecule type" value="Genomic_DNA"/>
</dbReference>
<evidence type="ECO:0000313" key="1">
    <source>
        <dbReference type="EMBL" id="GMH07004.1"/>
    </source>
</evidence>
<dbReference type="AlphaFoldDB" id="A0AAD3XJN9"/>
<keyword evidence="2" id="KW-1185">Reference proteome</keyword>
<accession>A0AAD3XJN9</accession>
<sequence>MTLYPIDNESTPNIKNALQHQFAAELQTAQNRKRKGGCLKGKNEKNVLLEAVMRSWHCHSLFDFEVI</sequence>
<organism evidence="1 2">
    <name type="scientific">Nepenthes gracilis</name>
    <name type="common">Slender pitcher plant</name>
    <dbReference type="NCBI Taxonomy" id="150966"/>
    <lineage>
        <taxon>Eukaryota</taxon>
        <taxon>Viridiplantae</taxon>
        <taxon>Streptophyta</taxon>
        <taxon>Embryophyta</taxon>
        <taxon>Tracheophyta</taxon>
        <taxon>Spermatophyta</taxon>
        <taxon>Magnoliopsida</taxon>
        <taxon>eudicotyledons</taxon>
        <taxon>Gunneridae</taxon>
        <taxon>Pentapetalae</taxon>
        <taxon>Caryophyllales</taxon>
        <taxon>Nepenthaceae</taxon>
        <taxon>Nepenthes</taxon>
    </lineage>
</organism>
<gene>
    <name evidence="1" type="ORF">Nepgr_008844</name>
</gene>
<evidence type="ECO:0000313" key="2">
    <source>
        <dbReference type="Proteomes" id="UP001279734"/>
    </source>
</evidence>
<protein>
    <submittedName>
        <fullName evidence="1">Uncharacterized protein</fullName>
    </submittedName>
</protein>
<comment type="caution">
    <text evidence="1">The sequence shown here is derived from an EMBL/GenBank/DDBJ whole genome shotgun (WGS) entry which is preliminary data.</text>
</comment>
<reference evidence="1" key="1">
    <citation type="submission" date="2023-05" db="EMBL/GenBank/DDBJ databases">
        <title>Nepenthes gracilis genome sequencing.</title>
        <authorList>
            <person name="Fukushima K."/>
        </authorList>
    </citation>
    <scope>NUCLEOTIDE SEQUENCE</scope>
    <source>
        <strain evidence="1">SING2019-196</strain>
    </source>
</reference>
<proteinExistence type="predicted"/>
<name>A0AAD3XJN9_NEPGR</name>